<protein>
    <submittedName>
        <fullName evidence="3">SGNH hydrolase-type esterase domain-containing protein</fullName>
    </submittedName>
</protein>
<evidence type="ECO:0000313" key="4">
    <source>
        <dbReference type="Proteomes" id="UP000813461"/>
    </source>
</evidence>
<name>A0A8K0W1N7_9PLEO</name>
<dbReference type="Proteomes" id="UP000813461">
    <property type="component" value="Unassembled WGS sequence"/>
</dbReference>
<keyword evidence="3" id="KW-0378">Hydrolase</keyword>
<dbReference type="GO" id="GO:0016788">
    <property type="term" value="F:hydrolase activity, acting on ester bonds"/>
    <property type="evidence" value="ECO:0007669"/>
    <property type="project" value="InterPro"/>
</dbReference>
<proteinExistence type="predicted"/>
<dbReference type="PANTHER" id="PTHR37981">
    <property type="entry name" value="LIPASE 2"/>
    <property type="match status" value="1"/>
</dbReference>
<dbReference type="InterPro" id="IPR037460">
    <property type="entry name" value="SEST-like"/>
</dbReference>
<dbReference type="OrthoDB" id="21678at2759"/>
<feature type="domain" description="SGNH hydrolase-type esterase" evidence="2">
    <location>
        <begin position="52"/>
        <end position="272"/>
    </location>
</feature>
<evidence type="ECO:0000256" key="1">
    <source>
        <dbReference type="SAM" id="SignalP"/>
    </source>
</evidence>
<dbReference type="CDD" id="cd01823">
    <property type="entry name" value="SEST_like"/>
    <property type="match status" value="1"/>
</dbReference>
<dbReference type="AlphaFoldDB" id="A0A8K0W1N7"/>
<dbReference type="EMBL" id="JAGMVJ010000004">
    <property type="protein sequence ID" value="KAH7091145.1"/>
    <property type="molecule type" value="Genomic_DNA"/>
</dbReference>
<dbReference type="InterPro" id="IPR013830">
    <property type="entry name" value="SGNH_hydro"/>
</dbReference>
<gene>
    <name evidence="3" type="ORF">FB567DRAFT_266868</name>
</gene>
<feature type="signal peptide" evidence="1">
    <location>
        <begin position="1"/>
        <end position="21"/>
    </location>
</feature>
<evidence type="ECO:0000259" key="2">
    <source>
        <dbReference type="Pfam" id="PF13472"/>
    </source>
</evidence>
<dbReference type="GO" id="GO:0006629">
    <property type="term" value="P:lipid metabolic process"/>
    <property type="evidence" value="ECO:0007669"/>
    <property type="project" value="TreeGrafter"/>
</dbReference>
<dbReference type="Gene3D" id="3.40.50.1110">
    <property type="entry name" value="SGNH hydrolase"/>
    <property type="match status" value="1"/>
</dbReference>
<dbReference type="PANTHER" id="PTHR37981:SF1">
    <property type="entry name" value="SGNH HYDROLASE-TYPE ESTERASE DOMAIN-CONTAINING PROTEIN"/>
    <property type="match status" value="1"/>
</dbReference>
<dbReference type="Pfam" id="PF13472">
    <property type="entry name" value="Lipase_GDSL_2"/>
    <property type="match status" value="1"/>
</dbReference>
<comment type="caution">
    <text evidence="3">The sequence shown here is derived from an EMBL/GenBank/DDBJ whole genome shotgun (WGS) entry which is preliminary data.</text>
</comment>
<feature type="chain" id="PRO_5035419529" evidence="1">
    <location>
        <begin position="22"/>
        <end position="432"/>
    </location>
</feature>
<dbReference type="SUPFAM" id="SSF52266">
    <property type="entry name" value="SGNH hydrolase"/>
    <property type="match status" value="1"/>
</dbReference>
<sequence length="432" mass="47488">MHHGSLFLAGLVALQSRTVQSLPWPISVFERQSPPAEEPDVTELGFVRKWAAIGDSYSAGIGSGAKLSDSGKCGRYDNSYPMLLQRYEEMPTNPAPTMEYLSCSGATSPEILERQVSTLGTGYDLITLSSGGNDVGLVDILNACIYQWFASTGDKGCDEQLTKTEGLIKDTLPGNYDALTAALKSKLNTNRKVFWTGYARFFDDASTNCDSVTWAFWFNLIQKNFITQARRKRMNDLVISVNAAIKAAVERAGPEFVFVDYDSYFVKTRGRFCEGSTREPDANRNGLLFFEWDTNNGDTTLTRRGTDQPGFDGVLAGDFPSVDKRQDNPSTNTTSFEDQIVSLVREAKTANSSLEVALHDNSGADPAYRGRQMLGIDDFIPDSILRVFHPQPAGHAIIMNLLVWHIAQQQALLQDVPWGPESGSNSASCALP</sequence>
<evidence type="ECO:0000313" key="3">
    <source>
        <dbReference type="EMBL" id="KAH7091145.1"/>
    </source>
</evidence>
<organism evidence="3 4">
    <name type="scientific">Paraphoma chrysanthemicola</name>
    <dbReference type="NCBI Taxonomy" id="798071"/>
    <lineage>
        <taxon>Eukaryota</taxon>
        <taxon>Fungi</taxon>
        <taxon>Dikarya</taxon>
        <taxon>Ascomycota</taxon>
        <taxon>Pezizomycotina</taxon>
        <taxon>Dothideomycetes</taxon>
        <taxon>Pleosporomycetidae</taxon>
        <taxon>Pleosporales</taxon>
        <taxon>Pleosporineae</taxon>
        <taxon>Phaeosphaeriaceae</taxon>
        <taxon>Paraphoma</taxon>
    </lineage>
</organism>
<reference evidence="3" key="1">
    <citation type="journal article" date="2021" name="Nat. Commun.">
        <title>Genetic determinants of endophytism in the Arabidopsis root mycobiome.</title>
        <authorList>
            <person name="Mesny F."/>
            <person name="Miyauchi S."/>
            <person name="Thiergart T."/>
            <person name="Pickel B."/>
            <person name="Atanasova L."/>
            <person name="Karlsson M."/>
            <person name="Huettel B."/>
            <person name="Barry K.W."/>
            <person name="Haridas S."/>
            <person name="Chen C."/>
            <person name="Bauer D."/>
            <person name="Andreopoulos W."/>
            <person name="Pangilinan J."/>
            <person name="LaButti K."/>
            <person name="Riley R."/>
            <person name="Lipzen A."/>
            <person name="Clum A."/>
            <person name="Drula E."/>
            <person name="Henrissat B."/>
            <person name="Kohler A."/>
            <person name="Grigoriev I.V."/>
            <person name="Martin F.M."/>
            <person name="Hacquard S."/>
        </authorList>
    </citation>
    <scope>NUCLEOTIDE SEQUENCE</scope>
    <source>
        <strain evidence="3">MPI-SDFR-AT-0120</strain>
    </source>
</reference>
<accession>A0A8K0W1N7</accession>
<keyword evidence="1" id="KW-0732">Signal</keyword>
<dbReference type="InterPro" id="IPR036514">
    <property type="entry name" value="SGNH_hydro_sf"/>
</dbReference>
<keyword evidence="4" id="KW-1185">Reference proteome</keyword>